<protein>
    <submittedName>
        <fullName evidence="1">Masp6.10</fullName>
    </submittedName>
</protein>
<dbReference type="EMBL" id="KU707951">
    <property type="protein sequence ID" value="ANW12340.1"/>
    <property type="molecule type" value="Genomic_DNA"/>
</dbReference>
<evidence type="ECO:0000313" key="1">
    <source>
        <dbReference type="EMBL" id="ANW09689.1"/>
    </source>
</evidence>
<organism evidence="1">
    <name type="scientific">Malacosoma sp. alphabaculovirus</name>
    <dbReference type="NCBI Taxonomy" id="1881632"/>
    <lineage>
        <taxon>Viruses</taxon>
        <taxon>Viruses incertae sedis</taxon>
        <taxon>Naldaviricetes</taxon>
        <taxon>Lefavirales</taxon>
        <taxon>Baculoviridae</taxon>
        <taxon>Alphabaculovirus</taxon>
    </lineage>
</organism>
<reference evidence="2" key="2">
    <citation type="submission" date="2016-02" db="EMBL/GenBank/DDBJ databases">
        <authorList>
            <person name="Wen L."/>
            <person name="He K."/>
            <person name="Yang H."/>
        </authorList>
    </citation>
    <scope>NUCLEOTIDE SEQUENCE</scope>
    <source>
        <strain evidence="2">164</strain>
    </source>
</reference>
<evidence type="ECO:0000313" key="2">
    <source>
        <dbReference type="EMBL" id="ANW12340.1"/>
    </source>
</evidence>
<gene>
    <name evidence="2" type="primary">masp6.10</name>
</gene>
<proteinExistence type="predicted"/>
<accession>A0A1B1UZM9</accession>
<name>A0A1B1UZM9_9ABAC</name>
<sequence>MSTLRNKLLAKSINEPFESKSIKVNNTTYHYVSAEDLKTISQALSLLKRNNEKLNNYIKSLSVLPCDNVRCRSKFKYLQEDAIKKVRKIKTLERKLNNSRYICVLKRGTTVWFLQKVDLITFNHSQVLLFRTTEDPNVDKSLCYSVIKSKYKNKTEILGDNSVEFNTVADVDSFAEDIRKLFIQNDHETC</sequence>
<dbReference type="EMBL" id="KU563146">
    <property type="protein sequence ID" value="ANW09689.1"/>
    <property type="molecule type" value="Genomic_DNA"/>
</dbReference>
<reference evidence="1" key="1">
    <citation type="submission" date="2016-01" db="EMBL/GenBank/DDBJ databases">
        <authorList>
            <person name="Oliw E.H."/>
        </authorList>
    </citation>
    <scope>NUCLEOTIDE SEQUENCE</scope>
    <source>
        <strain evidence="1">Martignoni</strain>
    </source>
</reference>